<keyword evidence="10" id="KW-1185">Reference proteome</keyword>
<keyword evidence="4 8" id="KW-0560">Oxidoreductase</keyword>
<dbReference type="EMBL" id="CAXLJM020000038">
    <property type="protein sequence ID" value="CAL8107398.1"/>
    <property type="molecule type" value="Genomic_DNA"/>
</dbReference>
<dbReference type="CDD" id="cd11056">
    <property type="entry name" value="CYP6-like"/>
    <property type="match status" value="1"/>
</dbReference>
<comment type="caution">
    <text evidence="9">The sequence shown here is derived from an EMBL/GenBank/DDBJ whole genome shotgun (WGS) entry which is preliminary data.</text>
</comment>
<comment type="similarity">
    <text evidence="1 8">Belongs to the cytochrome P450 family.</text>
</comment>
<keyword evidence="6 8" id="KW-0503">Monooxygenase</keyword>
<reference evidence="9 10" key="1">
    <citation type="submission" date="2024-08" db="EMBL/GenBank/DDBJ databases">
        <authorList>
            <person name="Cucini C."/>
            <person name="Frati F."/>
        </authorList>
    </citation>
    <scope>NUCLEOTIDE SEQUENCE [LARGE SCALE GENOMIC DNA]</scope>
</reference>
<evidence type="ECO:0000256" key="5">
    <source>
        <dbReference type="ARBA" id="ARBA00023004"/>
    </source>
</evidence>
<evidence type="ECO:0000256" key="1">
    <source>
        <dbReference type="ARBA" id="ARBA00010617"/>
    </source>
</evidence>
<dbReference type="InterPro" id="IPR001128">
    <property type="entry name" value="Cyt_P450"/>
</dbReference>
<organism evidence="9 10">
    <name type="scientific">Orchesella dallaii</name>
    <dbReference type="NCBI Taxonomy" id="48710"/>
    <lineage>
        <taxon>Eukaryota</taxon>
        <taxon>Metazoa</taxon>
        <taxon>Ecdysozoa</taxon>
        <taxon>Arthropoda</taxon>
        <taxon>Hexapoda</taxon>
        <taxon>Collembola</taxon>
        <taxon>Entomobryomorpha</taxon>
        <taxon>Entomobryoidea</taxon>
        <taxon>Orchesellidae</taxon>
        <taxon>Orchesellinae</taxon>
        <taxon>Orchesella</taxon>
    </lineage>
</organism>
<dbReference type="Pfam" id="PF00067">
    <property type="entry name" value="p450"/>
    <property type="match status" value="1"/>
</dbReference>
<dbReference type="Gene3D" id="1.10.630.10">
    <property type="entry name" value="Cytochrome P450"/>
    <property type="match status" value="1"/>
</dbReference>
<evidence type="ECO:0000256" key="4">
    <source>
        <dbReference type="ARBA" id="ARBA00023002"/>
    </source>
</evidence>
<evidence type="ECO:0000256" key="3">
    <source>
        <dbReference type="ARBA" id="ARBA00022723"/>
    </source>
</evidence>
<dbReference type="PANTHER" id="PTHR24302">
    <property type="entry name" value="CYTOCHROME P450 FAMILY 3"/>
    <property type="match status" value="1"/>
</dbReference>
<dbReference type="PROSITE" id="PS00086">
    <property type="entry name" value="CYTOCHROME_P450"/>
    <property type="match status" value="1"/>
</dbReference>
<proteinExistence type="inferred from homology"/>
<keyword evidence="3 8" id="KW-0479">Metal-binding</keyword>
<evidence type="ECO:0000256" key="7">
    <source>
        <dbReference type="ARBA" id="ARBA00043906"/>
    </source>
</evidence>
<evidence type="ECO:0000256" key="8">
    <source>
        <dbReference type="RuleBase" id="RU000461"/>
    </source>
</evidence>
<dbReference type="InterPro" id="IPR002401">
    <property type="entry name" value="Cyt_P450_E_grp-I"/>
</dbReference>
<dbReference type="Proteomes" id="UP001642540">
    <property type="component" value="Unassembled WGS sequence"/>
</dbReference>
<dbReference type="PRINTS" id="PR00463">
    <property type="entry name" value="EP450I"/>
</dbReference>
<gene>
    <name evidence="9" type="ORF">ODALV1_LOCUS12660</name>
</gene>
<sequence length="508" mass="58318">MLAVVGFLAYVIITALVGLVTAAVIYVRWHYGTLEKVKGLPAVVKPAIVGGSDVYIHKKIVHDQDSENVKKYGKIYGYYEGRQPQIYIADPELVRQIFIKDFDHFQTKRIMDFGHALINEMMDILPYDKWKVVRSSLSPSLTTGKIRHMSIEMTEAIQDWVGTVGEKLKNNEPFEPKRLYTALTSDVVARCGFGTKVNSLHDPNDIFVQHTRKFGTEDLEINFMLPVTQTFPFLISLAPFFPPDTLDFFANIVKNVMKSRRESNTKISDFIDSLNEMMEKVGTEEYKKLGITVNTVLCQALIFFLAGFETTATTMTFLSYSLAKNPKVQEKLLEEVDAYLARHDGKIEHETIGEMTYLAACMNETLRMYAPLVRVERVCTKDWYHEPTGLRIPKGMVVQVPIHAIHYNEEYFPDPHSFKPERFLPENKDKMNPYAFLSFGMGPHNCIGMRFAKEEIQLAMTNLLRNYEFRPNASTKIKYHPGRTFLLQVKPFTLDAIRRTKFLKGETI</sequence>
<accession>A0ABP1QQI2</accession>
<keyword evidence="2 8" id="KW-0349">Heme</keyword>
<keyword evidence="5 8" id="KW-0408">Iron</keyword>
<evidence type="ECO:0008006" key="11">
    <source>
        <dbReference type="Google" id="ProtNLM"/>
    </source>
</evidence>
<name>A0ABP1QQI2_9HEXA</name>
<evidence type="ECO:0000313" key="10">
    <source>
        <dbReference type="Proteomes" id="UP001642540"/>
    </source>
</evidence>
<dbReference type="InterPro" id="IPR050705">
    <property type="entry name" value="Cytochrome_P450_3A"/>
</dbReference>
<evidence type="ECO:0000256" key="2">
    <source>
        <dbReference type="ARBA" id="ARBA00022617"/>
    </source>
</evidence>
<dbReference type="InterPro" id="IPR017972">
    <property type="entry name" value="Cyt_P450_CS"/>
</dbReference>
<dbReference type="PRINTS" id="PR00385">
    <property type="entry name" value="P450"/>
</dbReference>
<evidence type="ECO:0000313" key="9">
    <source>
        <dbReference type="EMBL" id="CAL8107398.1"/>
    </source>
</evidence>
<dbReference type="SUPFAM" id="SSF48264">
    <property type="entry name" value="Cytochrome P450"/>
    <property type="match status" value="1"/>
</dbReference>
<protein>
    <recommendedName>
        <fullName evidence="11">Cytochrome P450</fullName>
    </recommendedName>
</protein>
<dbReference type="PANTHER" id="PTHR24302:SF15">
    <property type="entry name" value="FATTY-ACID PEROXYGENASE"/>
    <property type="match status" value="1"/>
</dbReference>
<comment type="function">
    <text evidence="7">Cytochromes P450 are a group of heme-thiolate monooxygenases. They oxidize a variety of structurally unrelated compounds, including steroids, fatty acids, and xenobiotics.</text>
</comment>
<dbReference type="InterPro" id="IPR036396">
    <property type="entry name" value="Cyt_P450_sf"/>
</dbReference>
<evidence type="ECO:0000256" key="6">
    <source>
        <dbReference type="ARBA" id="ARBA00023033"/>
    </source>
</evidence>